<proteinExistence type="predicted"/>
<sequence length="88" mass="10375">MLFDIQKSRGEIVLGHIRIISSEILCKYSLVNMYIGNKLYLMERIVRDSGDDFVQPHSIILIRLRSVVFVQVHNLWYSMQYIYIIGIV</sequence>
<dbReference type="InParanoid" id="A0A7I4ESJ0"/>
<reference evidence="1" key="3">
    <citation type="submission" date="2020-12" db="UniProtKB">
        <authorList>
            <consortium name="EnsemblPlants"/>
        </authorList>
    </citation>
    <scope>IDENTIFICATION</scope>
</reference>
<dbReference type="Gramene" id="Pp3c7_16809V3.1">
    <property type="protein sequence ID" value="PAC:32923063.CDS.1"/>
    <property type="gene ID" value="Pp3c7_16809"/>
</dbReference>
<reference evidence="1 2" key="1">
    <citation type="journal article" date="2008" name="Science">
        <title>The Physcomitrella genome reveals evolutionary insights into the conquest of land by plants.</title>
        <authorList>
            <person name="Rensing S."/>
            <person name="Lang D."/>
            <person name="Zimmer A."/>
            <person name="Terry A."/>
            <person name="Salamov A."/>
            <person name="Shapiro H."/>
            <person name="Nishiyama T."/>
            <person name="Perroud P.-F."/>
            <person name="Lindquist E."/>
            <person name="Kamisugi Y."/>
            <person name="Tanahashi T."/>
            <person name="Sakakibara K."/>
            <person name="Fujita T."/>
            <person name="Oishi K."/>
            <person name="Shin-I T."/>
            <person name="Kuroki Y."/>
            <person name="Toyoda A."/>
            <person name="Suzuki Y."/>
            <person name="Hashimoto A."/>
            <person name="Yamaguchi K."/>
            <person name="Sugano A."/>
            <person name="Kohara Y."/>
            <person name="Fujiyama A."/>
            <person name="Anterola A."/>
            <person name="Aoki S."/>
            <person name="Ashton N."/>
            <person name="Barbazuk W.B."/>
            <person name="Barker E."/>
            <person name="Bennetzen J."/>
            <person name="Bezanilla M."/>
            <person name="Blankenship R."/>
            <person name="Cho S.H."/>
            <person name="Dutcher S."/>
            <person name="Estelle M."/>
            <person name="Fawcett J.A."/>
            <person name="Gundlach H."/>
            <person name="Hanada K."/>
            <person name="Heyl A."/>
            <person name="Hicks K.A."/>
            <person name="Hugh J."/>
            <person name="Lohr M."/>
            <person name="Mayer K."/>
            <person name="Melkozernov A."/>
            <person name="Murata T."/>
            <person name="Nelson D."/>
            <person name="Pils B."/>
            <person name="Prigge M."/>
            <person name="Reiss B."/>
            <person name="Renner T."/>
            <person name="Rombauts S."/>
            <person name="Rushton P."/>
            <person name="Sanderfoot A."/>
            <person name="Schween G."/>
            <person name="Shiu S.-H."/>
            <person name="Stueber K."/>
            <person name="Theodoulou F.L."/>
            <person name="Tu H."/>
            <person name="Van de Peer Y."/>
            <person name="Verrier P.J."/>
            <person name="Waters E."/>
            <person name="Wood A."/>
            <person name="Yang L."/>
            <person name="Cove D."/>
            <person name="Cuming A."/>
            <person name="Hasebe M."/>
            <person name="Lucas S."/>
            <person name="Mishler D.B."/>
            <person name="Reski R."/>
            <person name="Grigoriev I."/>
            <person name="Quatrano R.S."/>
            <person name="Boore J.L."/>
        </authorList>
    </citation>
    <scope>NUCLEOTIDE SEQUENCE [LARGE SCALE GENOMIC DNA]</scope>
    <source>
        <strain evidence="1 2">cv. Gransden 2004</strain>
    </source>
</reference>
<dbReference type="EnsemblPlants" id="Pp3c7_16809V3.1">
    <property type="protein sequence ID" value="PAC:32923063.CDS.1"/>
    <property type="gene ID" value="Pp3c7_16809"/>
</dbReference>
<organism evidence="1 2">
    <name type="scientific">Physcomitrium patens</name>
    <name type="common">Spreading-leaved earth moss</name>
    <name type="synonym">Physcomitrella patens</name>
    <dbReference type="NCBI Taxonomy" id="3218"/>
    <lineage>
        <taxon>Eukaryota</taxon>
        <taxon>Viridiplantae</taxon>
        <taxon>Streptophyta</taxon>
        <taxon>Embryophyta</taxon>
        <taxon>Bryophyta</taxon>
        <taxon>Bryophytina</taxon>
        <taxon>Bryopsida</taxon>
        <taxon>Funariidae</taxon>
        <taxon>Funariales</taxon>
        <taxon>Funariaceae</taxon>
        <taxon>Physcomitrium</taxon>
    </lineage>
</organism>
<dbReference type="Proteomes" id="UP000006727">
    <property type="component" value="Chromosome 7"/>
</dbReference>
<name>A0A7I4ESJ0_PHYPA</name>
<accession>A0A7I4ESJ0</accession>
<protein>
    <submittedName>
        <fullName evidence="1">Uncharacterized protein</fullName>
    </submittedName>
</protein>
<evidence type="ECO:0000313" key="2">
    <source>
        <dbReference type="Proteomes" id="UP000006727"/>
    </source>
</evidence>
<reference evidence="1 2" key="2">
    <citation type="journal article" date="2018" name="Plant J.">
        <title>The Physcomitrella patens chromosome-scale assembly reveals moss genome structure and evolution.</title>
        <authorList>
            <person name="Lang D."/>
            <person name="Ullrich K.K."/>
            <person name="Murat F."/>
            <person name="Fuchs J."/>
            <person name="Jenkins J."/>
            <person name="Haas F.B."/>
            <person name="Piednoel M."/>
            <person name="Gundlach H."/>
            <person name="Van Bel M."/>
            <person name="Meyberg R."/>
            <person name="Vives C."/>
            <person name="Morata J."/>
            <person name="Symeonidi A."/>
            <person name="Hiss M."/>
            <person name="Muchero W."/>
            <person name="Kamisugi Y."/>
            <person name="Saleh O."/>
            <person name="Blanc G."/>
            <person name="Decker E.L."/>
            <person name="van Gessel N."/>
            <person name="Grimwood J."/>
            <person name="Hayes R.D."/>
            <person name="Graham S.W."/>
            <person name="Gunter L.E."/>
            <person name="McDaniel S.F."/>
            <person name="Hoernstein S.N.W."/>
            <person name="Larsson A."/>
            <person name="Li F.W."/>
            <person name="Perroud P.F."/>
            <person name="Phillips J."/>
            <person name="Ranjan P."/>
            <person name="Rokshar D.S."/>
            <person name="Rothfels C.J."/>
            <person name="Schneider L."/>
            <person name="Shu S."/>
            <person name="Stevenson D.W."/>
            <person name="Thummler F."/>
            <person name="Tillich M."/>
            <person name="Villarreal Aguilar J.C."/>
            <person name="Widiez T."/>
            <person name="Wong G.K."/>
            <person name="Wymore A."/>
            <person name="Zhang Y."/>
            <person name="Zimmer A.D."/>
            <person name="Quatrano R.S."/>
            <person name="Mayer K.F.X."/>
            <person name="Goodstein D."/>
            <person name="Casacuberta J.M."/>
            <person name="Vandepoele K."/>
            <person name="Reski R."/>
            <person name="Cuming A.C."/>
            <person name="Tuskan G.A."/>
            <person name="Maumus F."/>
            <person name="Salse J."/>
            <person name="Schmutz J."/>
            <person name="Rensing S.A."/>
        </authorList>
    </citation>
    <scope>NUCLEOTIDE SEQUENCE [LARGE SCALE GENOMIC DNA]</scope>
    <source>
        <strain evidence="1 2">cv. Gransden 2004</strain>
    </source>
</reference>
<keyword evidence="2" id="KW-1185">Reference proteome</keyword>
<dbReference type="AlphaFoldDB" id="A0A7I4ESJ0"/>
<dbReference type="EMBL" id="ABEU02000007">
    <property type="status" value="NOT_ANNOTATED_CDS"/>
    <property type="molecule type" value="Genomic_DNA"/>
</dbReference>
<evidence type="ECO:0000313" key="1">
    <source>
        <dbReference type="EnsemblPlants" id="PAC:32923063.CDS.1"/>
    </source>
</evidence>